<reference evidence="1" key="1">
    <citation type="submission" date="2021-07" db="EMBL/GenBank/DDBJ databases">
        <authorList>
            <person name="Branca A.L. A."/>
        </authorList>
    </citation>
    <scope>NUCLEOTIDE SEQUENCE</scope>
</reference>
<dbReference type="OrthoDB" id="4364812at2759"/>
<accession>A0A9W4HDZ0</accession>
<sequence>MARVGLSSNLRGYSYLGIAPDLSGQHWKAAPHAARLSSSPHHATECHEMPLRFIELNNPQIPTWGETSLDLFLLSEWDKHHPDPYDSKESTTDRRRRLLRQFLALGCEGREIDDILRPIRPEVLRVYGNNTGSDVGCWLRLCYTNQEGHDALWSANKDTEWVSEGAVVLDDESIFGGLDLTAALEIFPERVANEPVNFDSREESLKAAIEETKEGGWDEEPLEAYVYYQTDCVVTHMFVEDEVAVNGGGLLHVFLDDRGNVVRQWRVDEGEDEMYDGSWFERVWKGDFEAERGEVGPAYREGERVILPNTLQGL</sequence>
<proteinExistence type="predicted"/>
<keyword evidence="2" id="KW-1185">Reference proteome</keyword>
<name>A0A9W4HDZ0_PENOL</name>
<dbReference type="AlphaFoldDB" id="A0A9W4HDZ0"/>
<gene>
    <name evidence="1" type="ORF">POLS_LOCUS1792</name>
</gene>
<evidence type="ECO:0000313" key="1">
    <source>
        <dbReference type="EMBL" id="CAG7998634.1"/>
    </source>
</evidence>
<protein>
    <submittedName>
        <fullName evidence="1">Uncharacterized protein</fullName>
    </submittedName>
</protein>
<comment type="caution">
    <text evidence="1">The sequence shown here is derived from an EMBL/GenBank/DDBJ whole genome shotgun (WGS) entry which is preliminary data.</text>
</comment>
<organism evidence="1 2">
    <name type="scientific">Penicillium olsonii</name>
    <dbReference type="NCBI Taxonomy" id="99116"/>
    <lineage>
        <taxon>Eukaryota</taxon>
        <taxon>Fungi</taxon>
        <taxon>Dikarya</taxon>
        <taxon>Ascomycota</taxon>
        <taxon>Pezizomycotina</taxon>
        <taxon>Eurotiomycetes</taxon>
        <taxon>Eurotiomycetidae</taxon>
        <taxon>Eurotiales</taxon>
        <taxon>Aspergillaceae</taxon>
        <taxon>Penicillium</taxon>
    </lineage>
</organism>
<dbReference type="EMBL" id="CAJVOS010000012">
    <property type="protein sequence ID" value="CAG7998634.1"/>
    <property type="molecule type" value="Genomic_DNA"/>
</dbReference>
<dbReference type="Proteomes" id="UP001153618">
    <property type="component" value="Unassembled WGS sequence"/>
</dbReference>
<evidence type="ECO:0000313" key="2">
    <source>
        <dbReference type="Proteomes" id="UP001153618"/>
    </source>
</evidence>